<proteinExistence type="predicted"/>
<protein>
    <submittedName>
        <fullName evidence="1">5196_t:CDS:1</fullName>
    </submittedName>
</protein>
<feature type="non-terminal residue" evidence="1">
    <location>
        <position position="247"/>
    </location>
</feature>
<comment type="caution">
    <text evidence="1">The sequence shown here is derived from an EMBL/GenBank/DDBJ whole genome shotgun (WGS) entry which is preliminary data.</text>
</comment>
<reference evidence="1" key="1">
    <citation type="submission" date="2021-06" db="EMBL/GenBank/DDBJ databases">
        <authorList>
            <person name="Kallberg Y."/>
            <person name="Tangrot J."/>
            <person name="Rosling A."/>
        </authorList>
    </citation>
    <scope>NUCLEOTIDE SEQUENCE</scope>
    <source>
        <strain evidence="1">AU212A</strain>
    </source>
</reference>
<sequence length="247" mass="28598">EYKIMAEGYFEAARIIAIPFSRFIPIISDVVSVIEELTTLCQSAEHNKRIGLALVDRVAAVETAIRQIKSHKDDNREFFNQQNFVAMQRLLNNIQKMRKFVIEVTQLKWLSKYIQAKSIKTTFDELTEEFDSLVNVLNFTISVDTKIRAEKESKMLQNEIKDLTEYLEEIGGGITDINNNVSEAVTQINAVNGMMEKLTEKQEMIDSIFQDKPLKLVEFKETKEQTRGKKVKKYIRLMDSEEVSFKL</sequence>
<dbReference type="Proteomes" id="UP000789860">
    <property type="component" value="Unassembled WGS sequence"/>
</dbReference>
<accession>A0ACA9NQE7</accession>
<organism evidence="1 2">
    <name type="scientific">Scutellospora calospora</name>
    <dbReference type="NCBI Taxonomy" id="85575"/>
    <lineage>
        <taxon>Eukaryota</taxon>
        <taxon>Fungi</taxon>
        <taxon>Fungi incertae sedis</taxon>
        <taxon>Mucoromycota</taxon>
        <taxon>Glomeromycotina</taxon>
        <taxon>Glomeromycetes</taxon>
        <taxon>Diversisporales</taxon>
        <taxon>Gigasporaceae</taxon>
        <taxon>Scutellospora</taxon>
    </lineage>
</organism>
<keyword evidence="2" id="KW-1185">Reference proteome</keyword>
<gene>
    <name evidence="1" type="ORF">SCALOS_LOCUS9151</name>
</gene>
<evidence type="ECO:0000313" key="1">
    <source>
        <dbReference type="EMBL" id="CAG8664452.1"/>
    </source>
</evidence>
<feature type="non-terminal residue" evidence="1">
    <location>
        <position position="1"/>
    </location>
</feature>
<dbReference type="EMBL" id="CAJVPM010027017">
    <property type="protein sequence ID" value="CAG8664452.1"/>
    <property type="molecule type" value="Genomic_DNA"/>
</dbReference>
<name>A0ACA9NQE7_9GLOM</name>
<evidence type="ECO:0000313" key="2">
    <source>
        <dbReference type="Proteomes" id="UP000789860"/>
    </source>
</evidence>